<keyword evidence="1" id="KW-0808">Transferase</keyword>
<dbReference type="InterPro" id="IPR029063">
    <property type="entry name" value="SAM-dependent_MTases_sf"/>
</dbReference>
<accession>A0A8J4EA26</accession>
<name>A0A8J4EA26_9ACTN</name>
<dbReference type="InterPro" id="IPR013216">
    <property type="entry name" value="Methyltransf_11"/>
</dbReference>
<evidence type="ECO:0000313" key="3">
    <source>
        <dbReference type="EMBL" id="GIJ66943.1"/>
    </source>
</evidence>
<keyword evidence="4" id="KW-1185">Reference proteome</keyword>
<dbReference type="InterPro" id="IPR050447">
    <property type="entry name" value="Erg6_SMT_methyltransf"/>
</dbReference>
<protein>
    <recommendedName>
        <fullName evidence="2">Methyltransferase type 11 domain-containing protein</fullName>
    </recommendedName>
</protein>
<organism evidence="3 4">
    <name type="scientific">Virgisporangium ochraceum</name>
    <dbReference type="NCBI Taxonomy" id="65505"/>
    <lineage>
        <taxon>Bacteria</taxon>
        <taxon>Bacillati</taxon>
        <taxon>Actinomycetota</taxon>
        <taxon>Actinomycetes</taxon>
        <taxon>Micromonosporales</taxon>
        <taxon>Micromonosporaceae</taxon>
        <taxon>Virgisporangium</taxon>
    </lineage>
</organism>
<dbReference type="RefSeq" id="WP_203926910.1">
    <property type="nucleotide sequence ID" value="NZ_BOPH01000022.1"/>
</dbReference>
<sequence length="249" mass="26790">MAPTAEHFDTWYAAMAASPAREALVRRHLDLPGDLLSTSLLPGEGLAEVVAALRLTPGATLLDLACGRGGYGLEIVRRTGVDLIGVDFSAEAVRQATGNAASQGLPATFRVGTFDDTGLADASVDAIMCVDAIQFADPERAFAEARRVLRPGGRIVLTCWEPVDRDDDRLPDRFRLLDLRAELTAAGFREVTVDDRPAWLERELAMWREAAALDPGDDGALRALHEEGARVLEHPPMRRVVAIATGPTG</sequence>
<dbReference type="Proteomes" id="UP000635606">
    <property type="component" value="Unassembled WGS sequence"/>
</dbReference>
<dbReference type="PANTHER" id="PTHR44068">
    <property type="entry name" value="ZGC:194242"/>
    <property type="match status" value="1"/>
</dbReference>
<dbReference type="Gene3D" id="3.40.50.150">
    <property type="entry name" value="Vaccinia Virus protein VP39"/>
    <property type="match status" value="1"/>
</dbReference>
<dbReference type="Pfam" id="PF08241">
    <property type="entry name" value="Methyltransf_11"/>
    <property type="match status" value="1"/>
</dbReference>
<evidence type="ECO:0000256" key="1">
    <source>
        <dbReference type="ARBA" id="ARBA00022679"/>
    </source>
</evidence>
<dbReference type="CDD" id="cd02440">
    <property type="entry name" value="AdoMet_MTases"/>
    <property type="match status" value="1"/>
</dbReference>
<proteinExistence type="predicted"/>
<evidence type="ECO:0000259" key="2">
    <source>
        <dbReference type="Pfam" id="PF08241"/>
    </source>
</evidence>
<evidence type="ECO:0000313" key="4">
    <source>
        <dbReference type="Proteomes" id="UP000635606"/>
    </source>
</evidence>
<gene>
    <name evidence="3" type="ORF">Voc01_018600</name>
</gene>
<dbReference type="PANTHER" id="PTHR44068:SF11">
    <property type="entry name" value="GERANYL DIPHOSPHATE 2-C-METHYLTRANSFERASE"/>
    <property type="match status" value="1"/>
</dbReference>
<dbReference type="SUPFAM" id="SSF53335">
    <property type="entry name" value="S-adenosyl-L-methionine-dependent methyltransferases"/>
    <property type="match status" value="1"/>
</dbReference>
<dbReference type="GO" id="GO:0008757">
    <property type="term" value="F:S-adenosylmethionine-dependent methyltransferase activity"/>
    <property type="evidence" value="ECO:0007669"/>
    <property type="project" value="InterPro"/>
</dbReference>
<feature type="domain" description="Methyltransferase type 11" evidence="2">
    <location>
        <begin position="62"/>
        <end position="157"/>
    </location>
</feature>
<comment type="caution">
    <text evidence="3">The sequence shown here is derived from an EMBL/GenBank/DDBJ whole genome shotgun (WGS) entry which is preliminary data.</text>
</comment>
<reference evidence="3" key="1">
    <citation type="submission" date="2021-01" db="EMBL/GenBank/DDBJ databases">
        <title>Whole genome shotgun sequence of Virgisporangium ochraceum NBRC 16418.</title>
        <authorList>
            <person name="Komaki H."/>
            <person name="Tamura T."/>
        </authorList>
    </citation>
    <scope>NUCLEOTIDE SEQUENCE</scope>
    <source>
        <strain evidence="3">NBRC 16418</strain>
    </source>
</reference>
<dbReference type="AlphaFoldDB" id="A0A8J4EA26"/>
<dbReference type="EMBL" id="BOPH01000022">
    <property type="protein sequence ID" value="GIJ66943.1"/>
    <property type="molecule type" value="Genomic_DNA"/>
</dbReference>